<dbReference type="Gene3D" id="3.20.20.450">
    <property type="entry name" value="EAL domain"/>
    <property type="match status" value="1"/>
</dbReference>
<reference evidence="3" key="1">
    <citation type="submission" date="2016-03" db="EMBL/GenBank/DDBJ databases">
        <title>Complete genome sequence of Solimmundus cernigliae, representing a novel lineage of polycyclic aromatic hydrocarbon degraders within the Gammaproteobacteria.</title>
        <authorList>
            <person name="Singleton D.R."/>
            <person name="Dickey A.N."/>
            <person name="Scholl E.H."/>
            <person name="Wright F.A."/>
            <person name="Aitken M.D."/>
        </authorList>
    </citation>
    <scope>NUCLEOTIDE SEQUENCE [LARGE SCALE GENOMIC DNA]</scope>
    <source>
        <strain evidence="3">TR3.2</strain>
    </source>
</reference>
<dbReference type="CDD" id="cd01948">
    <property type="entry name" value="EAL"/>
    <property type="match status" value="1"/>
</dbReference>
<evidence type="ECO:0000313" key="3">
    <source>
        <dbReference type="Proteomes" id="UP000092952"/>
    </source>
</evidence>
<accession>A0A1B1YV23</accession>
<dbReference type="Pfam" id="PF00563">
    <property type="entry name" value="EAL"/>
    <property type="match status" value="1"/>
</dbReference>
<dbReference type="InterPro" id="IPR035919">
    <property type="entry name" value="EAL_sf"/>
</dbReference>
<protein>
    <recommendedName>
        <fullName evidence="1">EAL domain-containing protein</fullName>
    </recommendedName>
</protein>
<dbReference type="SMART" id="SM00052">
    <property type="entry name" value="EAL"/>
    <property type="match status" value="1"/>
</dbReference>
<dbReference type="Gene3D" id="3.30.450.20">
    <property type="entry name" value="PAS domain"/>
    <property type="match status" value="1"/>
</dbReference>
<dbReference type="GO" id="GO:0071111">
    <property type="term" value="F:cyclic-guanylate-specific phosphodiesterase activity"/>
    <property type="evidence" value="ECO:0007669"/>
    <property type="project" value="InterPro"/>
</dbReference>
<dbReference type="RefSeq" id="WP_068805241.1">
    <property type="nucleotide sequence ID" value="NZ_CP014671.1"/>
</dbReference>
<dbReference type="KEGG" id="gbi:PG2T_10980"/>
<dbReference type="InParanoid" id="A0A1B1YV23"/>
<dbReference type="EMBL" id="CP014671">
    <property type="protein sequence ID" value="ANX04635.1"/>
    <property type="molecule type" value="Genomic_DNA"/>
</dbReference>
<dbReference type="AlphaFoldDB" id="A0A1B1YV23"/>
<gene>
    <name evidence="2" type="ORF">PG2T_10980</name>
</gene>
<name>A0A1B1YV23_9GAMM</name>
<keyword evidence="3" id="KW-1185">Reference proteome</keyword>
<evidence type="ECO:0000259" key="1">
    <source>
        <dbReference type="PROSITE" id="PS50883"/>
    </source>
</evidence>
<evidence type="ECO:0000313" key="2">
    <source>
        <dbReference type="EMBL" id="ANX04635.1"/>
    </source>
</evidence>
<feature type="domain" description="EAL" evidence="1">
    <location>
        <begin position="13"/>
        <end position="270"/>
    </location>
</feature>
<dbReference type="InterPro" id="IPR050706">
    <property type="entry name" value="Cyclic-di-GMP_PDE-like"/>
</dbReference>
<dbReference type="STRING" id="1810504.PG2T_10980"/>
<dbReference type="PANTHER" id="PTHR33121:SF76">
    <property type="entry name" value="SIGNALING PROTEIN"/>
    <property type="match status" value="1"/>
</dbReference>
<dbReference type="PANTHER" id="PTHR33121">
    <property type="entry name" value="CYCLIC DI-GMP PHOSPHODIESTERASE PDEF"/>
    <property type="match status" value="1"/>
</dbReference>
<dbReference type="SUPFAM" id="SSF141868">
    <property type="entry name" value="EAL domain-like"/>
    <property type="match status" value="1"/>
</dbReference>
<dbReference type="PROSITE" id="PS50883">
    <property type="entry name" value="EAL"/>
    <property type="match status" value="1"/>
</dbReference>
<dbReference type="InterPro" id="IPR001633">
    <property type="entry name" value="EAL_dom"/>
</dbReference>
<organism evidence="2 3">
    <name type="scientific">Immundisolibacter cernigliae</name>
    <dbReference type="NCBI Taxonomy" id="1810504"/>
    <lineage>
        <taxon>Bacteria</taxon>
        <taxon>Pseudomonadati</taxon>
        <taxon>Pseudomonadota</taxon>
        <taxon>Gammaproteobacteria</taxon>
        <taxon>Immundisolibacterales</taxon>
        <taxon>Immundisolibacteraceae</taxon>
        <taxon>Immundisolibacter</taxon>
    </lineage>
</organism>
<proteinExistence type="predicted"/>
<sequence>MSNLRTASQLSHLEALASQADDGVWQGQFRSLRLSSVFQPVVTLSTGRVVGHEGLVRLDYADGRGATPFRFFSGGLDEAGLVELDTLCRLLHLRNFQGQAGTADGWLFLNVSPLVVASHRRHGEFLANILEKSGFDPARVVVEIAESGVQDGDTLADAVAHYRQIGCLVAIDDYGVGLSSLTRLWSLGVDIVKLDRELLLAALARHEERRLLPGLVEFLHDCGALVLMEGVETYEEAMLALEVGCDLAQGFHFAFPAPVLRDRAQIIPIDMPRAVSSTPVGAAPVSSWPDVWCLQLVAAAQRLAGGATLADATAPMLDEISLLRCYWLDVDGIQRSDSLLGARAGRPRFAMLLDQPGADASGRGFFARAVANPDSVQRSRAYLQRGFGVACVTLAVTASLAGAPGVLCCDVAWRA</sequence>
<dbReference type="Proteomes" id="UP000092952">
    <property type="component" value="Chromosome"/>
</dbReference>